<dbReference type="GO" id="GO:0016787">
    <property type="term" value="F:hydrolase activity"/>
    <property type="evidence" value="ECO:0007669"/>
    <property type="project" value="UniProtKB-KW"/>
</dbReference>
<name>A0ABS8ZSS6_9PSEU</name>
<feature type="domain" description="AB hydrolase-1" evidence="1">
    <location>
        <begin position="2"/>
        <end position="169"/>
    </location>
</feature>
<keyword evidence="3" id="KW-1185">Reference proteome</keyword>
<evidence type="ECO:0000259" key="1">
    <source>
        <dbReference type="Pfam" id="PF00561"/>
    </source>
</evidence>
<evidence type="ECO:0000313" key="2">
    <source>
        <dbReference type="EMBL" id="MCE7010642.1"/>
    </source>
</evidence>
<keyword evidence="2" id="KW-0378">Hydrolase</keyword>
<dbReference type="RefSeq" id="WP_233732726.1">
    <property type="nucleotide sequence ID" value="NZ_JAJVCN010000004.1"/>
</dbReference>
<organism evidence="2 3">
    <name type="scientific">Kibdelosporangium philippinense</name>
    <dbReference type="NCBI Taxonomy" id="211113"/>
    <lineage>
        <taxon>Bacteria</taxon>
        <taxon>Bacillati</taxon>
        <taxon>Actinomycetota</taxon>
        <taxon>Actinomycetes</taxon>
        <taxon>Pseudonocardiales</taxon>
        <taxon>Pseudonocardiaceae</taxon>
        <taxon>Kibdelosporangium</taxon>
    </lineage>
</organism>
<reference evidence="2 3" key="1">
    <citation type="submission" date="2021-12" db="EMBL/GenBank/DDBJ databases">
        <title>Genome sequence of Kibdelosporangium philippinense ATCC 49844.</title>
        <authorList>
            <person name="Fedorov E.A."/>
            <person name="Omeragic M."/>
            <person name="Shalygina K.F."/>
            <person name="Maclea K.S."/>
        </authorList>
    </citation>
    <scope>NUCLEOTIDE SEQUENCE [LARGE SCALE GENOMIC DNA]</scope>
    <source>
        <strain evidence="2 3">ATCC 49844</strain>
    </source>
</reference>
<proteinExistence type="predicted"/>
<dbReference type="InterPro" id="IPR000073">
    <property type="entry name" value="AB_hydrolase_1"/>
</dbReference>
<dbReference type="EMBL" id="JAJVCN010000004">
    <property type="protein sequence ID" value="MCE7010642.1"/>
    <property type="molecule type" value="Genomic_DNA"/>
</dbReference>
<dbReference type="SUPFAM" id="SSF53474">
    <property type="entry name" value="alpha/beta-Hydrolases"/>
    <property type="match status" value="1"/>
</dbReference>
<comment type="caution">
    <text evidence="2">The sequence shown here is derived from an EMBL/GenBank/DDBJ whole genome shotgun (WGS) entry which is preliminary data.</text>
</comment>
<dbReference type="InterPro" id="IPR050266">
    <property type="entry name" value="AB_hydrolase_sf"/>
</dbReference>
<dbReference type="Pfam" id="PF00561">
    <property type="entry name" value="Abhydrolase_1"/>
    <property type="match status" value="1"/>
</dbReference>
<accession>A0ABS8ZSS6</accession>
<evidence type="ECO:0000313" key="3">
    <source>
        <dbReference type="Proteomes" id="UP001521150"/>
    </source>
</evidence>
<dbReference type="PRINTS" id="PR00111">
    <property type="entry name" value="ABHYDROLASE"/>
</dbReference>
<dbReference type="PANTHER" id="PTHR43798:SF33">
    <property type="entry name" value="HYDROLASE, PUTATIVE (AFU_ORTHOLOGUE AFUA_2G14860)-RELATED"/>
    <property type="match status" value="1"/>
</dbReference>
<protein>
    <submittedName>
        <fullName evidence="2">Alpha/beta hydrolase</fullName>
    </submittedName>
</protein>
<gene>
    <name evidence="2" type="ORF">LWC34_48745</name>
</gene>
<dbReference type="Gene3D" id="3.40.50.1820">
    <property type="entry name" value="alpha/beta hydrolase"/>
    <property type="match status" value="1"/>
</dbReference>
<dbReference type="PANTHER" id="PTHR43798">
    <property type="entry name" value="MONOACYLGLYCEROL LIPASE"/>
    <property type="match status" value="1"/>
</dbReference>
<dbReference type="Proteomes" id="UP001521150">
    <property type="component" value="Unassembled WGS sequence"/>
</dbReference>
<sequence length="184" mass="19746">MLVAHSAGTRLAISYAVQRPQRVERLMLITPPATYLVDVPSDADEFIADQPDGQALAAFMAGPDLSTEDAYNAWQQTTAPIGYRKWDVAEQAHARTGRFDLAAALAYFGAAPPEDLAARISAVTAPTLVVAGAQDCLTGFAPVLALAELFPNGEVAVIDECGHYPWVERPGEFRAVADDFLFPI</sequence>
<dbReference type="InterPro" id="IPR029058">
    <property type="entry name" value="AB_hydrolase_fold"/>
</dbReference>